<accession>U9UXB9</accession>
<sequence>MTGGIGGSQQGWSKTTVIPIGAPAVACIMEDDALTDHSEELLLILLKIIFTPISDRMVDLHYKMDQVGYD</sequence>
<protein>
    <submittedName>
        <fullName evidence="1">Uncharacterized protein</fullName>
    </submittedName>
</protein>
<reference evidence="1" key="1">
    <citation type="submission" date="2013-07" db="EMBL/GenBank/DDBJ databases">
        <title>The genome of an arbuscular mycorrhizal fungus provides insights into the evolution of the oldest plant symbiosis.</title>
        <authorList>
            <consortium name="DOE Joint Genome Institute"/>
            <person name="Tisserant E."/>
            <person name="Malbreil M."/>
            <person name="Kuo A."/>
            <person name="Kohler A."/>
            <person name="Symeonidi A."/>
            <person name="Balestrini R."/>
            <person name="Charron P."/>
            <person name="Duensing N."/>
            <person name="Frei-dit-Frey N."/>
            <person name="Gianinazzi-Pearson V."/>
            <person name="Gilbert B."/>
            <person name="Handa Y."/>
            <person name="Hijri M."/>
            <person name="Kaul R."/>
            <person name="Kawaguchi M."/>
            <person name="Krajinski F."/>
            <person name="Lammers P."/>
            <person name="Lapierre D."/>
            <person name="Masclaux F.G."/>
            <person name="Murat C."/>
            <person name="Morin E."/>
            <person name="Ndikumana S."/>
            <person name="Pagni M."/>
            <person name="Petitpierre D."/>
            <person name="Requena N."/>
            <person name="Rosikiewicz P."/>
            <person name="Riley R."/>
            <person name="Saito K."/>
            <person name="San Clemente H."/>
            <person name="Shapiro H."/>
            <person name="van Tuinen D."/>
            <person name="Becard G."/>
            <person name="Bonfante P."/>
            <person name="Paszkowski U."/>
            <person name="Shachar-Hill Y."/>
            <person name="Young J.P."/>
            <person name="Sanders I.R."/>
            <person name="Henrissat B."/>
            <person name="Rensing S.A."/>
            <person name="Grigoriev I.V."/>
            <person name="Corradi N."/>
            <person name="Roux C."/>
            <person name="Martin F."/>
        </authorList>
    </citation>
    <scope>NUCLEOTIDE SEQUENCE</scope>
    <source>
        <strain evidence="1">DAOM 197198</strain>
    </source>
</reference>
<dbReference type="AlphaFoldDB" id="U9UXB9"/>
<gene>
    <name evidence="1" type="ORF">GLOINDRAFT_15665</name>
</gene>
<evidence type="ECO:0000313" key="1">
    <source>
        <dbReference type="EMBL" id="ESA23213.1"/>
    </source>
</evidence>
<organism evidence="1">
    <name type="scientific">Rhizophagus irregularis (strain DAOM 181602 / DAOM 197198 / MUCL 43194)</name>
    <name type="common">Arbuscular mycorrhizal fungus</name>
    <name type="synonym">Glomus intraradices</name>
    <dbReference type="NCBI Taxonomy" id="747089"/>
    <lineage>
        <taxon>Eukaryota</taxon>
        <taxon>Fungi</taxon>
        <taxon>Fungi incertae sedis</taxon>
        <taxon>Mucoromycota</taxon>
        <taxon>Glomeromycotina</taxon>
        <taxon>Glomeromycetes</taxon>
        <taxon>Glomerales</taxon>
        <taxon>Glomeraceae</taxon>
        <taxon>Rhizophagus</taxon>
    </lineage>
</organism>
<dbReference type="EMBL" id="KI274947">
    <property type="protein sequence ID" value="ESA23213.1"/>
    <property type="molecule type" value="Genomic_DNA"/>
</dbReference>
<dbReference type="HOGENOM" id="CLU_2759059_0_0_1"/>
<name>U9UXB9_RHIID</name>
<proteinExistence type="predicted"/>